<evidence type="ECO:0000313" key="1">
    <source>
        <dbReference type="EMBL" id="KAK2159600.1"/>
    </source>
</evidence>
<evidence type="ECO:0008006" key="3">
    <source>
        <dbReference type="Google" id="ProtNLM"/>
    </source>
</evidence>
<dbReference type="EMBL" id="JAODUP010000150">
    <property type="protein sequence ID" value="KAK2159600.1"/>
    <property type="molecule type" value="Genomic_DNA"/>
</dbReference>
<dbReference type="AlphaFoldDB" id="A0AAD9JWH2"/>
<evidence type="ECO:0000313" key="2">
    <source>
        <dbReference type="Proteomes" id="UP001208570"/>
    </source>
</evidence>
<keyword evidence="2" id="KW-1185">Reference proteome</keyword>
<comment type="caution">
    <text evidence="1">The sequence shown here is derived from an EMBL/GenBank/DDBJ whole genome shotgun (WGS) entry which is preliminary data.</text>
</comment>
<name>A0AAD9JWH2_9ANNE</name>
<gene>
    <name evidence="1" type="ORF">LSH36_150g04007</name>
</gene>
<accession>A0AAD9JWH2</accession>
<sequence length="123" mass="13334">MMMQMVAMTMESPTSDLSHLEGLIVVDDSDTFTIAKLKAELEKKKNDKIIVASAVQISQLLQRLSALNLRVLGMMLVEIRPDITCLSGLVDLSKSGDSMVADKGFTIKNLLEAKGVGLNILPS</sequence>
<reference evidence="1" key="1">
    <citation type="journal article" date="2023" name="Mol. Biol. Evol.">
        <title>Third-Generation Sequencing Reveals the Adaptive Role of the Epigenome in Three Deep-Sea Polychaetes.</title>
        <authorList>
            <person name="Perez M."/>
            <person name="Aroh O."/>
            <person name="Sun Y."/>
            <person name="Lan Y."/>
            <person name="Juniper S.K."/>
            <person name="Young C.R."/>
            <person name="Angers B."/>
            <person name="Qian P.Y."/>
        </authorList>
    </citation>
    <scope>NUCLEOTIDE SEQUENCE</scope>
    <source>
        <strain evidence="1">P08H-3</strain>
    </source>
</reference>
<organism evidence="1 2">
    <name type="scientific">Paralvinella palmiformis</name>
    <dbReference type="NCBI Taxonomy" id="53620"/>
    <lineage>
        <taxon>Eukaryota</taxon>
        <taxon>Metazoa</taxon>
        <taxon>Spiralia</taxon>
        <taxon>Lophotrochozoa</taxon>
        <taxon>Annelida</taxon>
        <taxon>Polychaeta</taxon>
        <taxon>Sedentaria</taxon>
        <taxon>Canalipalpata</taxon>
        <taxon>Terebellida</taxon>
        <taxon>Terebelliformia</taxon>
        <taxon>Alvinellidae</taxon>
        <taxon>Paralvinella</taxon>
    </lineage>
</organism>
<proteinExistence type="predicted"/>
<dbReference type="Proteomes" id="UP001208570">
    <property type="component" value="Unassembled WGS sequence"/>
</dbReference>
<protein>
    <recommendedName>
        <fullName evidence="3">DDE Tnp4 domain-containing protein</fullName>
    </recommendedName>
</protein>